<name>A0AAQ3K1A0_9LILI</name>
<proteinExistence type="predicted"/>
<evidence type="ECO:0000313" key="3">
    <source>
        <dbReference type="Proteomes" id="UP001327560"/>
    </source>
</evidence>
<feature type="region of interest" description="Disordered" evidence="1">
    <location>
        <begin position="1"/>
        <end position="26"/>
    </location>
</feature>
<keyword evidence="3" id="KW-1185">Reference proteome</keyword>
<accession>A0AAQ3K1A0</accession>
<dbReference type="AlphaFoldDB" id="A0AAQ3K1A0"/>
<dbReference type="Proteomes" id="UP001327560">
    <property type="component" value="Chromosome 3"/>
</dbReference>
<organism evidence="2 3">
    <name type="scientific">Canna indica</name>
    <name type="common">Indian-shot</name>
    <dbReference type="NCBI Taxonomy" id="4628"/>
    <lineage>
        <taxon>Eukaryota</taxon>
        <taxon>Viridiplantae</taxon>
        <taxon>Streptophyta</taxon>
        <taxon>Embryophyta</taxon>
        <taxon>Tracheophyta</taxon>
        <taxon>Spermatophyta</taxon>
        <taxon>Magnoliopsida</taxon>
        <taxon>Liliopsida</taxon>
        <taxon>Zingiberales</taxon>
        <taxon>Cannaceae</taxon>
        <taxon>Canna</taxon>
    </lineage>
</organism>
<dbReference type="EMBL" id="CP136892">
    <property type="protein sequence ID" value="WOL00175.1"/>
    <property type="molecule type" value="Genomic_DNA"/>
</dbReference>
<feature type="region of interest" description="Disordered" evidence="1">
    <location>
        <begin position="318"/>
        <end position="340"/>
    </location>
</feature>
<evidence type="ECO:0000256" key="1">
    <source>
        <dbReference type="SAM" id="MobiDB-lite"/>
    </source>
</evidence>
<dbReference type="InterPro" id="IPR053234">
    <property type="entry name" value="RPM1_Interactor"/>
</dbReference>
<protein>
    <submittedName>
        <fullName evidence="2">Uncharacterized protein</fullName>
    </submittedName>
</protein>
<sequence length="485" mass="53336">MGLERVVVDLSSDDEDPGPGKSRGRSFDWVDKLLERSVRPRLEESDDVVVVDVFSAPVLKRPRQNPEPMGLGKCGGQDVGDDDDDDCVVLDSDPEKPVAAADGKDGGRDEDEDLCIVGEKGQVACRDYPHSRHLCATYPFISSPHEKYCDLCHCYVCDSPAPCSYWGNGNVYTDHCHSNDKQQRWIQLRLSFKEKNKVATQPPQLSADSSFPTFRDSVPVYHSNPVLFRSNSLQPCLTTLSNPDATNQISQYQPSILPHRSRISGLHSAQSCPLFPGAQHAEFCLAAVTTQITNPHTRSRRTGSRHAGLIGLNNYSHNTVSHHNRIPGTVPQRSRDMSSRSPVLLVDQMQTLSSSQFTPSQTHNSASPSLTDDIYQKSWKDILASLAFDLGVSSCVNTGILDDQQPRMVSSPSVHCDVSFSETHASPDTQTLAEIPDYDGDKGSDLSTMQTSNSELLGSNTISGENCLDSLLTSVENETWEIMLK</sequence>
<dbReference type="PANTHER" id="PTHR33443">
    <property type="entry name" value="ZGC:112980"/>
    <property type="match status" value="1"/>
</dbReference>
<gene>
    <name evidence="2" type="ORF">Cni_G08888</name>
</gene>
<evidence type="ECO:0000313" key="2">
    <source>
        <dbReference type="EMBL" id="WOL00175.1"/>
    </source>
</evidence>
<feature type="region of interest" description="Disordered" evidence="1">
    <location>
        <begin position="57"/>
        <end position="77"/>
    </location>
</feature>
<reference evidence="2 3" key="1">
    <citation type="submission" date="2023-10" db="EMBL/GenBank/DDBJ databases">
        <title>Chromosome-scale genome assembly provides insights into flower coloration mechanisms of Canna indica.</title>
        <authorList>
            <person name="Li C."/>
        </authorList>
    </citation>
    <scope>NUCLEOTIDE SEQUENCE [LARGE SCALE GENOMIC DNA]</scope>
    <source>
        <tissue evidence="2">Flower</tissue>
    </source>
</reference>
<feature type="region of interest" description="Disordered" evidence="1">
    <location>
        <begin position="425"/>
        <end position="451"/>
    </location>
</feature>
<dbReference type="PANTHER" id="PTHR33443:SF35">
    <property type="entry name" value="VQ DOMAIN-CONTAINING PROTEIN"/>
    <property type="match status" value="1"/>
</dbReference>